<keyword evidence="4" id="KW-0378">Hydrolase</keyword>
<keyword evidence="6" id="KW-1185">Reference proteome</keyword>
<evidence type="ECO:0000256" key="3">
    <source>
        <dbReference type="ARBA" id="ARBA00022677"/>
    </source>
</evidence>
<dbReference type="PANTHER" id="PTHR13390:SF0">
    <property type="entry name" value="LIPID DROPLET-ASSOCIATED HYDROLASE"/>
    <property type="match status" value="1"/>
</dbReference>
<gene>
    <name evidence="5" type="ORF">CPB84DRAFT_1957423</name>
</gene>
<evidence type="ECO:0000256" key="1">
    <source>
        <dbReference type="ARBA" id="ARBA00004502"/>
    </source>
</evidence>
<dbReference type="GO" id="GO:0005811">
    <property type="term" value="C:lipid droplet"/>
    <property type="evidence" value="ECO:0007669"/>
    <property type="project" value="UniProtKB-SubCell"/>
</dbReference>
<dbReference type="InterPro" id="IPR019363">
    <property type="entry name" value="LDAH"/>
</dbReference>
<dbReference type="GO" id="GO:0016298">
    <property type="term" value="F:lipase activity"/>
    <property type="evidence" value="ECO:0007669"/>
    <property type="project" value="InterPro"/>
</dbReference>
<organism evidence="5 6">
    <name type="scientific">Gymnopilus junonius</name>
    <name type="common">Spectacular rustgill mushroom</name>
    <name type="synonym">Gymnopilus spectabilis subsp. junonius</name>
    <dbReference type="NCBI Taxonomy" id="109634"/>
    <lineage>
        <taxon>Eukaryota</taxon>
        <taxon>Fungi</taxon>
        <taxon>Dikarya</taxon>
        <taxon>Basidiomycota</taxon>
        <taxon>Agaricomycotina</taxon>
        <taxon>Agaricomycetes</taxon>
        <taxon>Agaricomycetidae</taxon>
        <taxon>Agaricales</taxon>
        <taxon>Agaricineae</taxon>
        <taxon>Hymenogastraceae</taxon>
        <taxon>Gymnopilus</taxon>
    </lineage>
</organism>
<accession>A0A9P5TTS0</accession>
<protein>
    <recommendedName>
        <fullName evidence="7">Lipid droplet-associated hydrolase</fullName>
    </recommendedName>
</protein>
<dbReference type="Pfam" id="PF10230">
    <property type="entry name" value="LIDHydrolase"/>
    <property type="match status" value="1"/>
</dbReference>
<dbReference type="EMBL" id="JADNYJ010000002">
    <property type="protein sequence ID" value="KAF8913031.1"/>
    <property type="molecule type" value="Genomic_DNA"/>
</dbReference>
<proteinExistence type="inferred from homology"/>
<dbReference type="AlphaFoldDB" id="A0A9P5TTS0"/>
<evidence type="ECO:0000313" key="5">
    <source>
        <dbReference type="EMBL" id="KAF8913031.1"/>
    </source>
</evidence>
<dbReference type="InterPro" id="IPR029058">
    <property type="entry name" value="AB_hydrolase_fold"/>
</dbReference>
<dbReference type="Gene3D" id="3.40.50.1820">
    <property type="entry name" value="alpha/beta hydrolase"/>
    <property type="match status" value="1"/>
</dbReference>
<dbReference type="GO" id="GO:0019915">
    <property type="term" value="P:lipid storage"/>
    <property type="evidence" value="ECO:0007669"/>
    <property type="project" value="InterPro"/>
</dbReference>
<dbReference type="OrthoDB" id="448051at2759"/>
<reference evidence="5" key="1">
    <citation type="submission" date="2020-11" db="EMBL/GenBank/DDBJ databases">
        <authorList>
            <consortium name="DOE Joint Genome Institute"/>
            <person name="Ahrendt S."/>
            <person name="Riley R."/>
            <person name="Andreopoulos W."/>
            <person name="LaButti K."/>
            <person name="Pangilinan J."/>
            <person name="Ruiz-duenas F.J."/>
            <person name="Barrasa J.M."/>
            <person name="Sanchez-Garcia M."/>
            <person name="Camarero S."/>
            <person name="Miyauchi S."/>
            <person name="Serrano A."/>
            <person name="Linde D."/>
            <person name="Babiker R."/>
            <person name="Drula E."/>
            <person name="Ayuso-Fernandez I."/>
            <person name="Pacheco R."/>
            <person name="Padilla G."/>
            <person name="Ferreira P."/>
            <person name="Barriuso J."/>
            <person name="Kellner H."/>
            <person name="Castanera R."/>
            <person name="Alfaro M."/>
            <person name="Ramirez L."/>
            <person name="Pisabarro A.G."/>
            <person name="Kuo A."/>
            <person name="Tritt A."/>
            <person name="Lipzen A."/>
            <person name="He G."/>
            <person name="Yan M."/>
            <person name="Ng V."/>
            <person name="Cullen D."/>
            <person name="Martin F."/>
            <person name="Rosso M.-N."/>
            <person name="Henrissat B."/>
            <person name="Hibbett D."/>
            <person name="Martinez A.T."/>
            <person name="Grigoriev I.V."/>
        </authorList>
    </citation>
    <scope>NUCLEOTIDE SEQUENCE</scope>
    <source>
        <strain evidence="5">AH 44721</strain>
    </source>
</reference>
<evidence type="ECO:0008006" key="7">
    <source>
        <dbReference type="Google" id="ProtNLM"/>
    </source>
</evidence>
<evidence type="ECO:0000313" key="6">
    <source>
        <dbReference type="Proteomes" id="UP000724874"/>
    </source>
</evidence>
<evidence type="ECO:0000256" key="2">
    <source>
        <dbReference type="ARBA" id="ARBA00008300"/>
    </source>
</evidence>
<keyword evidence="3" id="KW-0551">Lipid droplet</keyword>
<evidence type="ECO:0000256" key="4">
    <source>
        <dbReference type="ARBA" id="ARBA00022801"/>
    </source>
</evidence>
<comment type="similarity">
    <text evidence="2">Belongs to the AB hydrolase superfamily. LDAH family.</text>
</comment>
<comment type="caution">
    <text evidence="5">The sequence shown here is derived from an EMBL/GenBank/DDBJ whole genome shotgun (WGS) entry which is preliminary data.</text>
</comment>
<comment type="subcellular location">
    <subcellularLocation>
        <location evidence="1">Lipid droplet</location>
    </subcellularLocation>
</comment>
<dbReference type="Proteomes" id="UP000724874">
    <property type="component" value="Unassembled WGS sequence"/>
</dbReference>
<dbReference type="SUPFAM" id="SSF53474">
    <property type="entry name" value="alpha/beta-Hydrolases"/>
    <property type="match status" value="1"/>
</dbReference>
<sequence>MSMGRLPSFLHPISHANAVDSSFISAQFVHSSDLGSCHALWWPPHNDDKHPDILVLFIPGNPGVVDFYIPFLSLLHQNHGTSNLAIVARGHLDHYFGIKNVGKTRYQDDHSLQVQVQSSMEVLESIVKSYTKKTKIIVIGHSVGAWITMQMLQARSDAITAAFLLFPAISNIADTPNGRLFSANEPIFSPTVRRILSSVTFLTVYLPEYAFTTLYSAWPKEQLRVLRDFLSSPTSVLAALSMAYQEMKYIRDLDLDLLEQHKPKLYFYYAQKDDWIGEERQRVFHAMNAEEQSLNMLLAPKGIPHAFCISHGELVAQQCQEWLQQLLKSVK</sequence>
<dbReference type="PANTHER" id="PTHR13390">
    <property type="entry name" value="LIPASE"/>
    <property type="match status" value="1"/>
</dbReference>
<name>A0A9P5TTS0_GYMJU</name>